<evidence type="ECO:0000313" key="2">
    <source>
        <dbReference type="Proteomes" id="UP001258945"/>
    </source>
</evidence>
<dbReference type="EMBL" id="JAVVDO010000039">
    <property type="protein sequence ID" value="MDT8332942.1"/>
    <property type="molecule type" value="Genomic_DNA"/>
</dbReference>
<gene>
    <name evidence="1" type="ORF">RQ831_17965</name>
</gene>
<sequence length="81" mass="8437">MIGLIRSCLPKAVERSEGAINDRQAGVICTCIAERSATELSAGDLGDAASALSRGEKLQGNTATVMSALTKTCERLGLEVR</sequence>
<comment type="caution">
    <text evidence="1">The sequence shown here is derived from an EMBL/GenBank/DDBJ whole genome shotgun (WGS) entry which is preliminary data.</text>
</comment>
<reference evidence="1 2" key="1">
    <citation type="journal article" date="2019" name="Microb. Pathog.">
        <title>Comparison of VITEK 2, MALDI-TOF MS, 16S rRNA gene sequencing, and whole-genome sequencing for identification of Roseomonas mucosa.</title>
        <authorList>
            <person name="Rudolph W.W."/>
            <person name="Gunzer F."/>
            <person name="Trauth M."/>
            <person name="Bunk B."/>
            <person name="Bigge R."/>
            <person name="Schrottner P."/>
        </authorList>
    </citation>
    <scope>NUCLEOTIDE SEQUENCE [LARGE SCALE GENOMIC DNA]</scope>
    <source>
        <strain evidence="1 2">DSM 103800</strain>
    </source>
</reference>
<protein>
    <submittedName>
        <fullName evidence="1">Uncharacterized protein</fullName>
    </submittedName>
</protein>
<dbReference type="Proteomes" id="UP001258945">
    <property type="component" value="Unassembled WGS sequence"/>
</dbReference>
<evidence type="ECO:0000313" key="1">
    <source>
        <dbReference type="EMBL" id="MDT8332942.1"/>
    </source>
</evidence>
<accession>A0ABU3MJJ2</accession>
<dbReference type="RefSeq" id="WP_314283915.1">
    <property type="nucleotide sequence ID" value="NZ_JAVVDO010000039.1"/>
</dbReference>
<proteinExistence type="predicted"/>
<keyword evidence="2" id="KW-1185">Reference proteome</keyword>
<name>A0ABU3MJJ2_9PROT</name>
<organism evidence="1 2">
    <name type="scientific">Roseomonas gilardii</name>
    <dbReference type="NCBI Taxonomy" id="257708"/>
    <lineage>
        <taxon>Bacteria</taxon>
        <taxon>Pseudomonadati</taxon>
        <taxon>Pseudomonadota</taxon>
        <taxon>Alphaproteobacteria</taxon>
        <taxon>Acetobacterales</taxon>
        <taxon>Roseomonadaceae</taxon>
        <taxon>Roseomonas</taxon>
    </lineage>
</organism>